<feature type="transmembrane region" description="Helical" evidence="6">
    <location>
        <begin position="248"/>
        <end position="267"/>
    </location>
</feature>
<feature type="transmembrane region" description="Helical" evidence="6">
    <location>
        <begin position="83"/>
        <end position="100"/>
    </location>
</feature>
<dbReference type="PANTHER" id="PTHR35007:SF1">
    <property type="entry name" value="PILUS ASSEMBLY PROTEIN"/>
    <property type="match status" value="1"/>
</dbReference>
<gene>
    <name evidence="8" type="ORF">MFMK1_003511</name>
</gene>
<proteinExistence type="predicted"/>
<evidence type="ECO:0000313" key="9">
    <source>
        <dbReference type="Proteomes" id="UP001329915"/>
    </source>
</evidence>
<organism evidence="8 9">
    <name type="scientific">Metallumcola ferriviriculae</name>
    <dbReference type="NCBI Taxonomy" id="3039180"/>
    <lineage>
        <taxon>Bacteria</taxon>
        <taxon>Bacillati</taxon>
        <taxon>Bacillota</taxon>
        <taxon>Clostridia</taxon>
        <taxon>Neomoorellales</taxon>
        <taxon>Desulfitibacteraceae</taxon>
        <taxon>Metallumcola</taxon>
    </lineage>
</organism>
<evidence type="ECO:0000256" key="6">
    <source>
        <dbReference type="SAM" id="Phobius"/>
    </source>
</evidence>
<evidence type="ECO:0000313" key="8">
    <source>
        <dbReference type="EMBL" id="WRO23646.1"/>
    </source>
</evidence>
<keyword evidence="5 6" id="KW-0472">Membrane</keyword>
<protein>
    <submittedName>
        <fullName evidence="8">Type II secretion system F family protein</fullName>
    </submittedName>
</protein>
<dbReference type="InterPro" id="IPR042094">
    <property type="entry name" value="T2SS_GspF_sf"/>
</dbReference>
<feature type="domain" description="Type II secretion system protein GspF" evidence="7">
    <location>
        <begin position="142"/>
        <end position="265"/>
    </location>
</feature>
<keyword evidence="3 6" id="KW-0812">Transmembrane</keyword>
<evidence type="ECO:0000256" key="4">
    <source>
        <dbReference type="ARBA" id="ARBA00022989"/>
    </source>
</evidence>
<evidence type="ECO:0000259" key="7">
    <source>
        <dbReference type="Pfam" id="PF00482"/>
    </source>
</evidence>
<dbReference type="InterPro" id="IPR018076">
    <property type="entry name" value="T2SS_GspF_dom"/>
</dbReference>
<dbReference type="Pfam" id="PF00482">
    <property type="entry name" value="T2SSF"/>
    <property type="match status" value="1"/>
</dbReference>
<dbReference type="Gene3D" id="1.20.81.30">
    <property type="entry name" value="Type II secretion system (T2SS), domain F"/>
    <property type="match status" value="1"/>
</dbReference>
<feature type="transmembrane region" description="Helical" evidence="6">
    <location>
        <begin position="6"/>
        <end position="24"/>
    </location>
</feature>
<comment type="subcellular location">
    <subcellularLocation>
        <location evidence="1">Cell membrane</location>
        <topology evidence="1">Multi-pass membrane protein</topology>
    </subcellularLocation>
</comment>
<evidence type="ECO:0000256" key="5">
    <source>
        <dbReference type="ARBA" id="ARBA00023136"/>
    </source>
</evidence>
<name>A0AAU0UTL6_9FIRM</name>
<dbReference type="AlphaFoldDB" id="A0AAU0UTL6"/>
<dbReference type="RefSeq" id="WP_366923023.1">
    <property type="nucleotide sequence ID" value="NZ_CP121694.1"/>
</dbReference>
<evidence type="ECO:0000256" key="1">
    <source>
        <dbReference type="ARBA" id="ARBA00004651"/>
    </source>
</evidence>
<sequence length="307" mass="33645">MTVIISGLIFAWTLVVLLGLFTVFEERKRLDRLLQETGFNSEYPGAQKTEKNSLLELAKKLSMGQRLVNYLLQAGVPLRLEEALLIGGAVFLLLGYLIVAGLFIEALALTIVLMFLPSLWLASVRGKRIRKFDGQLGEAMVLMANSMRAGFSFFQAMDLIAKEAPMPLGGEFSGILKEIQLGMPTERALSGVLQRVASEDLEMMVTAVLIQRQVGGNLAEVLDKISETITERVRIKGEIKTLTAQGRISGMIIGSLPLVLAFILMLINPEYIKVLITDPVGPILIIYGVISQIMGALMIRKIVSLGI</sequence>
<reference evidence="8 9" key="1">
    <citation type="submission" date="2023-04" db="EMBL/GenBank/DDBJ databases">
        <authorList>
            <person name="Hsu D."/>
        </authorList>
    </citation>
    <scope>NUCLEOTIDE SEQUENCE [LARGE SCALE GENOMIC DNA]</scope>
    <source>
        <strain evidence="8 9">MK1</strain>
    </source>
</reference>
<accession>A0AAU0UTL6</accession>
<feature type="transmembrane region" description="Helical" evidence="6">
    <location>
        <begin position="279"/>
        <end position="299"/>
    </location>
</feature>
<evidence type="ECO:0000256" key="2">
    <source>
        <dbReference type="ARBA" id="ARBA00022475"/>
    </source>
</evidence>
<keyword evidence="4 6" id="KW-1133">Transmembrane helix</keyword>
<dbReference type="KEGG" id="dbc:MFMK1_003511"/>
<dbReference type="EMBL" id="CP121694">
    <property type="protein sequence ID" value="WRO23646.1"/>
    <property type="molecule type" value="Genomic_DNA"/>
</dbReference>
<keyword evidence="2" id="KW-1003">Cell membrane</keyword>
<dbReference type="GO" id="GO:0005886">
    <property type="term" value="C:plasma membrane"/>
    <property type="evidence" value="ECO:0007669"/>
    <property type="project" value="UniProtKB-SubCell"/>
</dbReference>
<evidence type="ECO:0000256" key="3">
    <source>
        <dbReference type="ARBA" id="ARBA00022692"/>
    </source>
</evidence>
<keyword evidence="9" id="KW-1185">Reference proteome</keyword>
<dbReference type="Proteomes" id="UP001329915">
    <property type="component" value="Chromosome"/>
</dbReference>
<feature type="transmembrane region" description="Helical" evidence="6">
    <location>
        <begin position="106"/>
        <end position="124"/>
    </location>
</feature>
<dbReference type="PANTHER" id="PTHR35007">
    <property type="entry name" value="INTEGRAL MEMBRANE PROTEIN-RELATED"/>
    <property type="match status" value="1"/>
</dbReference>